<evidence type="ECO:0000256" key="7">
    <source>
        <dbReference type="ARBA" id="ARBA00022676"/>
    </source>
</evidence>
<comment type="caution">
    <text evidence="14">The sequence shown here is derived from an EMBL/GenBank/DDBJ whole genome shotgun (WGS) entry which is preliminary data.</text>
</comment>
<evidence type="ECO:0000256" key="8">
    <source>
        <dbReference type="ARBA" id="ARBA00022679"/>
    </source>
</evidence>
<sequence>MIKKELLTARMRGYALTGYGREVAELTDSEKFKVLSKALMEELLPKWRESLVKFDGHKKAYYLSAEFLMGRALSNNLLNLEVQGEVKSILKELGIDYNALEEAEDDAGLGNGGLGRLAACFLDSAATLNYSLTGYGIRYNYGIFRQTFVDGRQVEEGDDWLRDGDTWSIRRADQRVKVVFKDQTVYAVPYDTPIVGFGGGTINTLRLWQSEALQPFDFQAFNDQKYDRAVKEKNDAENISKVLYPNDSLEKGKILRLKQQYFFVSASLQDMIRKHKENHKDFKDFAKLHAVQLNDTHPAVAIPELIRLLGEEGVSFKKAFALATETFAYTNHTILKEALEQWSVKLYKKILPEVYKVIVKIDNHLRKELVQKGLSTEEIEEFEIIHSGNIRMAWLSIYGTHSINGVARLHTDILKDTELHGWYELYPQRFNNKTNGITQRRWLLESNPELSAFITKLLGSDDWITDLEELKKLKKYAEDDEIIKEFMAIKKTKKRQLADYLKVREGIAVDENAIFDIQIKRLHEYKRQLLNAFHILYLYHKIKENPQMEITPRVFLFGAKAAPGYVRAKAIIRFINAIGKMVNEDADVRGRLKVVFVENYGVSYAQRLFPAADISEQISTAGKEASGTGNMKFMLSGAPTIGTFDGANVEIVEEAGLSNNYIFGLTVEEIEELKGHYNPAKELKKNPALKKVVDSLIDGTFEEVVSPEFQELHDALLLGASWHAPDNYFIIRDFQAYVEAQERVAQDFTKPLEFYRKGFINMASAGKFSSDRTIEEYAREIWKIESIDTPRKARRIV</sequence>
<dbReference type="GO" id="GO:0005737">
    <property type="term" value="C:cytoplasm"/>
    <property type="evidence" value="ECO:0007669"/>
    <property type="project" value="UniProtKB-SubCell"/>
</dbReference>
<dbReference type="AlphaFoldDB" id="A0A941HPW9"/>
<dbReference type="InterPro" id="IPR011833">
    <property type="entry name" value="Glycg_phsphrylas"/>
</dbReference>
<comment type="function">
    <text evidence="11">Phosphorylase is an important allosteric enzyme in carbohydrate metabolism. Enzymes from different sources differ in their regulatory mechanisms and in their natural substrates. However, all known phosphorylases share catalytic and structural properties.</text>
</comment>
<dbReference type="GO" id="GO:0005980">
    <property type="term" value="P:glycogen catabolic process"/>
    <property type="evidence" value="ECO:0007669"/>
    <property type="project" value="TreeGrafter"/>
</dbReference>
<evidence type="ECO:0000256" key="3">
    <source>
        <dbReference type="ARBA" id="ARBA00004496"/>
    </source>
</evidence>
<evidence type="ECO:0000256" key="9">
    <source>
        <dbReference type="ARBA" id="ARBA00022898"/>
    </source>
</evidence>
<dbReference type="CDD" id="cd04300">
    <property type="entry name" value="GT35_Glycogen_Phosphorylase"/>
    <property type="match status" value="1"/>
</dbReference>
<dbReference type="SUPFAM" id="SSF53756">
    <property type="entry name" value="UDP-Glycosyltransferase/glycogen phosphorylase"/>
    <property type="match status" value="1"/>
</dbReference>
<keyword evidence="15" id="KW-1185">Reference proteome</keyword>
<proteinExistence type="inferred from homology"/>
<evidence type="ECO:0000256" key="12">
    <source>
        <dbReference type="PIRSR" id="PIRSR000460-1"/>
    </source>
</evidence>
<keyword evidence="5" id="KW-0963">Cytoplasm</keyword>
<dbReference type="InterPro" id="IPR000811">
    <property type="entry name" value="Glyco_trans_35"/>
</dbReference>
<dbReference type="Pfam" id="PF00343">
    <property type="entry name" value="Phosphorylase"/>
    <property type="match status" value="1"/>
</dbReference>
<dbReference type="PANTHER" id="PTHR11468:SF3">
    <property type="entry name" value="GLYCOGEN PHOSPHORYLASE, LIVER FORM"/>
    <property type="match status" value="1"/>
</dbReference>
<keyword evidence="10 13" id="KW-0119">Carbohydrate metabolism</keyword>
<evidence type="ECO:0000256" key="2">
    <source>
        <dbReference type="ARBA" id="ARBA00001933"/>
    </source>
</evidence>
<comment type="catalytic activity">
    <reaction evidence="1 13">
        <text>[(1-&gt;4)-alpha-D-glucosyl](n) + phosphate = [(1-&gt;4)-alpha-D-glucosyl](n-1) + alpha-D-glucose 1-phosphate</text>
        <dbReference type="Rhea" id="RHEA:41732"/>
        <dbReference type="Rhea" id="RHEA-COMP:9584"/>
        <dbReference type="Rhea" id="RHEA-COMP:9586"/>
        <dbReference type="ChEBI" id="CHEBI:15444"/>
        <dbReference type="ChEBI" id="CHEBI:43474"/>
        <dbReference type="ChEBI" id="CHEBI:58601"/>
        <dbReference type="EC" id="2.4.1.1"/>
    </reaction>
</comment>
<evidence type="ECO:0000256" key="5">
    <source>
        <dbReference type="ARBA" id="ARBA00022490"/>
    </source>
</evidence>
<evidence type="ECO:0000256" key="1">
    <source>
        <dbReference type="ARBA" id="ARBA00001275"/>
    </source>
</evidence>
<protein>
    <recommendedName>
        <fullName evidence="13">Alpha-1,4 glucan phosphorylase</fullName>
        <ecNumber evidence="13">2.4.1.1</ecNumber>
    </recommendedName>
</protein>
<evidence type="ECO:0000256" key="4">
    <source>
        <dbReference type="ARBA" id="ARBA00006047"/>
    </source>
</evidence>
<evidence type="ECO:0000256" key="11">
    <source>
        <dbReference type="ARBA" id="ARBA00025174"/>
    </source>
</evidence>
<accession>A0A941HPW9</accession>
<dbReference type="NCBIfam" id="TIGR02093">
    <property type="entry name" value="P_ylase"/>
    <property type="match status" value="1"/>
</dbReference>
<gene>
    <name evidence="14" type="ORF">KCG48_05830</name>
</gene>
<dbReference type="Gene3D" id="3.40.50.2000">
    <property type="entry name" value="Glycogen Phosphorylase B"/>
    <property type="match status" value="2"/>
</dbReference>
<keyword evidence="7 13" id="KW-0328">Glycosyltransferase</keyword>
<evidence type="ECO:0000313" key="15">
    <source>
        <dbReference type="Proteomes" id="UP000675379"/>
    </source>
</evidence>
<dbReference type="EC" id="2.4.1.1" evidence="13"/>
<evidence type="ECO:0000256" key="13">
    <source>
        <dbReference type="RuleBase" id="RU000587"/>
    </source>
</evidence>
<keyword evidence="8 13" id="KW-0808">Transferase</keyword>
<feature type="modified residue" description="N6-(pyridoxal phosphate)lysine" evidence="12">
    <location>
        <position position="632"/>
    </location>
</feature>
<comment type="cofactor">
    <cofactor evidence="2 13">
        <name>pyridoxal 5'-phosphate</name>
        <dbReference type="ChEBI" id="CHEBI:597326"/>
    </cofactor>
</comment>
<evidence type="ECO:0000313" key="14">
    <source>
        <dbReference type="EMBL" id="MBR0575861.1"/>
    </source>
</evidence>
<dbReference type="FunFam" id="3.40.50.2000:FF:000153">
    <property type="entry name" value="Alpha-1,4 glucan phosphorylase"/>
    <property type="match status" value="1"/>
</dbReference>
<comment type="similarity">
    <text evidence="4 13">Belongs to the glycogen phosphorylase family.</text>
</comment>
<comment type="function">
    <text evidence="13">Allosteric enzyme that catalyzes the rate-limiting step in glycogen catabolism, the phosphorolytic cleavage of glycogen to produce glucose-1-phosphate, and plays a central role in maintaining cellular and organismal glucose homeostasis.</text>
</comment>
<comment type="subcellular location">
    <subcellularLocation>
        <location evidence="3">Cytoplasm</location>
    </subcellularLocation>
</comment>
<dbReference type="EMBL" id="JAGSCS010000005">
    <property type="protein sequence ID" value="MBR0575861.1"/>
    <property type="molecule type" value="Genomic_DNA"/>
</dbReference>
<keyword evidence="6" id="KW-0021">Allosteric enzyme</keyword>
<dbReference type="GO" id="GO:0030170">
    <property type="term" value="F:pyridoxal phosphate binding"/>
    <property type="evidence" value="ECO:0007669"/>
    <property type="project" value="InterPro"/>
</dbReference>
<evidence type="ECO:0000256" key="10">
    <source>
        <dbReference type="ARBA" id="ARBA00023277"/>
    </source>
</evidence>
<dbReference type="PANTHER" id="PTHR11468">
    <property type="entry name" value="GLYCOGEN PHOSPHORYLASE"/>
    <property type="match status" value="1"/>
</dbReference>
<evidence type="ECO:0000256" key="6">
    <source>
        <dbReference type="ARBA" id="ARBA00022533"/>
    </source>
</evidence>
<dbReference type="Proteomes" id="UP000675379">
    <property type="component" value="Unassembled WGS sequence"/>
</dbReference>
<keyword evidence="9 12" id="KW-0663">Pyridoxal phosphate</keyword>
<reference evidence="14" key="1">
    <citation type="submission" date="2021-04" db="EMBL/GenBank/DDBJ databases">
        <title>Proteiniclasticum sedimins sp. nov., an obligate anaerobic bacterium isolated from anaerobic sludge.</title>
        <authorList>
            <person name="Liu J."/>
        </authorList>
    </citation>
    <scope>NUCLEOTIDE SEQUENCE</scope>
    <source>
        <strain evidence="14">BAD-10</strain>
    </source>
</reference>
<name>A0A941HPW9_9CLOT</name>
<dbReference type="FunFam" id="3.40.50.2000:FF:000003">
    <property type="entry name" value="Alpha-1,4 glucan phosphorylase"/>
    <property type="match status" value="1"/>
</dbReference>
<dbReference type="PIRSF" id="PIRSF000460">
    <property type="entry name" value="Pprylas_GlgP"/>
    <property type="match status" value="1"/>
</dbReference>
<dbReference type="GO" id="GO:0008184">
    <property type="term" value="F:glycogen phosphorylase activity"/>
    <property type="evidence" value="ECO:0007669"/>
    <property type="project" value="InterPro"/>
</dbReference>
<organism evidence="14 15">
    <name type="scientific">Proteiniclasticum sediminis</name>
    <dbReference type="NCBI Taxonomy" id="2804028"/>
    <lineage>
        <taxon>Bacteria</taxon>
        <taxon>Bacillati</taxon>
        <taxon>Bacillota</taxon>
        <taxon>Clostridia</taxon>
        <taxon>Eubacteriales</taxon>
        <taxon>Clostridiaceae</taxon>
        <taxon>Proteiniclasticum</taxon>
    </lineage>
</organism>